<dbReference type="Gene3D" id="2.30.42.10">
    <property type="match status" value="1"/>
</dbReference>
<keyword evidence="2" id="KW-0378">Hydrolase</keyword>
<accession>A0A9D2NCX4</accession>
<dbReference type="EC" id="3.4.21.116" evidence="2"/>
<proteinExistence type="predicted"/>
<evidence type="ECO:0000259" key="1">
    <source>
        <dbReference type="PROSITE" id="PS51494"/>
    </source>
</evidence>
<dbReference type="GO" id="GO:0016787">
    <property type="term" value="F:hydrolase activity"/>
    <property type="evidence" value="ECO:0007669"/>
    <property type="project" value="UniProtKB-KW"/>
</dbReference>
<dbReference type="SUPFAM" id="SSF50156">
    <property type="entry name" value="PDZ domain-like"/>
    <property type="match status" value="1"/>
</dbReference>
<organism evidence="2 3">
    <name type="scientific">Candidatus Fusicatenibacter intestinigallinarum</name>
    <dbReference type="NCBI Taxonomy" id="2838598"/>
    <lineage>
        <taxon>Bacteria</taxon>
        <taxon>Bacillati</taxon>
        <taxon>Bacillota</taxon>
        <taxon>Clostridia</taxon>
        <taxon>Lachnospirales</taxon>
        <taxon>Lachnospiraceae</taxon>
        <taxon>Fusicatenibacter</taxon>
    </lineage>
</organism>
<protein>
    <submittedName>
        <fullName evidence="2">SpoIVB peptidase</fullName>
        <ecNumber evidence="2">3.4.21.116</ecNumber>
    </submittedName>
</protein>
<feature type="domain" description="Peptidase S55" evidence="1">
    <location>
        <begin position="131"/>
        <end position="358"/>
    </location>
</feature>
<name>A0A9D2NCX4_9FIRM</name>
<dbReference type="InterPro" id="IPR036034">
    <property type="entry name" value="PDZ_sf"/>
</dbReference>
<dbReference type="InterPro" id="IPR009003">
    <property type="entry name" value="Peptidase_S1_PA"/>
</dbReference>
<evidence type="ECO:0000313" key="3">
    <source>
        <dbReference type="Proteomes" id="UP000823849"/>
    </source>
</evidence>
<dbReference type="SUPFAM" id="SSF50494">
    <property type="entry name" value="Trypsin-like serine proteases"/>
    <property type="match status" value="1"/>
</dbReference>
<dbReference type="Pfam" id="PF05580">
    <property type="entry name" value="Peptidase_S55"/>
    <property type="match status" value="1"/>
</dbReference>
<dbReference type="Proteomes" id="UP000823849">
    <property type="component" value="Unassembled WGS sequence"/>
</dbReference>
<dbReference type="AlphaFoldDB" id="A0A9D2NCX4"/>
<comment type="caution">
    <text evidence="2">The sequence shown here is derived from an EMBL/GenBank/DDBJ whole genome shotgun (WGS) entry which is preliminary data.</text>
</comment>
<gene>
    <name evidence="2" type="primary">spoIVB</name>
    <name evidence="2" type="ORF">H9705_10615</name>
</gene>
<dbReference type="InterPro" id="IPR008763">
    <property type="entry name" value="Peptidase_S55"/>
</dbReference>
<reference evidence="2" key="2">
    <citation type="submission" date="2021-04" db="EMBL/GenBank/DDBJ databases">
        <authorList>
            <person name="Gilroy R."/>
        </authorList>
    </citation>
    <scope>NUCLEOTIDE SEQUENCE</scope>
    <source>
        <strain evidence="2">CHK185-5351</strain>
    </source>
</reference>
<reference evidence="2" key="1">
    <citation type="journal article" date="2021" name="PeerJ">
        <title>Extensive microbial diversity within the chicken gut microbiome revealed by metagenomics and culture.</title>
        <authorList>
            <person name="Gilroy R."/>
            <person name="Ravi A."/>
            <person name="Getino M."/>
            <person name="Pursley I."/>
            <person name="Horton D.L."/>
            <person name="Alikhan N.F."/>
            <person name="Baker D."/>
            <person name="Gharbi K."/>
            <person name="Hall N."/>
            <person name="Watson M."/>
            <person name="Adriaenssens E.M."/>
            <person name="Foster-Nyarko E."/>
            <person name="Jarju S."/>
            <person name="Secka A."/>
            <person name="Antonio M."/>
            <person name="Oren A."/>
            <person name="Chaudhuri R.R."/>
            <person name="La Ragione R."/>
            <person name="Hildebrand F."/>
            <person name="Pallen M.J."/>
        </authorList>
    </citation>
    <scope>NUCLEOTIDE SEQUENCE</scope>
    <source>
        <strain evidence="2">CHK185-5351</strain>
    </source>
</reference>
<dbReference type="NCBIfam" id="TIGR02860">
    <property type="entry name" value="spore_IV_B"/>
    <property type="match status" value="1"/>
</dbReference>
<dbReference type="PROSITE" id="PS51494">
    <property type="entry name" value="SPOIVB"/>
    <property type="match status" value="1"/>
</dbReference>
<sequence>MERRRREGRNSGCEDGRRAGRFLSFLTAVLLLTGIFQAVPARAADRERPTVQVCGNTVGIYMETDGVMVIDVSQIPTSDGLYADPARNIVRAGDYICAVNGTPLSGKRQLTELVAASGGEAIELLIRRDGQEIPVSVQPALASDGIYKIGVWVRDNIQGIGTLTYVEEDGTFGALGHAISDVDTGEILNLKEGELYLTEILSVVKGQKGIPGELQGVIHYEQGNRLGSITANSGLGIHGTINASAMGELNLQPAEIAWKEEVTEGPAQILTSVDGTVCAYDAEITKIDDNAEDTNKNFTIRVTDDGLLEKTGGIVQGMSGSPILQNGRIVGAVTHVFVADASCGYGIFIENMLDLEKT</sequence>
<dbReference type="EMBL" id="DWWU01000044">
    <property type="protein sequence ID" value="HJC16248.1"/>
    <property type="molecule type" value="Genomic_DNA"/>
</dbReference>
<evidence type="ECO:0000313" key="2">
    <source>
        <dbReference type="EMBL" id="HJC16248.1"/>
    </source>
</evidence>
<dbReference type="InterPro" id="IPR014219">
    <property type="entry name" value="SpoIVB"/>
</dbReference>